<dbReference type="RefSeq" id="WP_009491447.1">
    <property type="nucleotide sequence ID" value="NZ_CP141048.1"/>
</dbReference>
<accession>I4YXU3</accession>
<name>I4YXU3_9HYPH</name>
<keyword evidence="1" id="KW-0472">Membrane</keyword>
<sequence>MKATLADRFFGDEPIPDPAVRIGRLIGTILGLLIYPMFIWIVIDGLFRVL</sequence>
<organism evidence="2 3">
    <name type="scientific">Microvirga lotononidis</name>
    <dbReference type="NCBI Taxonomy" id="864069"/>
    <lineage>
        <taxon>Bacteria</taxon>
        <taxon>Pseudomonadati</taxon>
        <taxon>Pseudomonadota</taxon>
        <taxon>Alphaproteobacteria</taxon>
        <taxon>Hyphomicrobiales</taxon>
        <taxon>Methylobacteriaceae</taxon>
        <taxon>Microvirga</taxon>
    </lineage>
</organism>
<evidence type="ECO:0000313" key="3">
    <source>
        <dbReference type="Proteomes" id="UP000003947"/>
    </source>
</evidence>
<dbReference type="STRING" id="864069.MicloDRAFT_00024290"/>
<dbReference type="HOGENOM" id="CLU_3236076_0_0_5"/>
<gene>
    <name evidence="2" type="ORF">MicloDRAFT_00024290</name>
</gene>
<keyword evidence="1" id="KW-0812">Transmembrane</keyword>
<dbReference type="PATRIC" id="fig|864069.3.peg.2631"/>
<dbReference type="EMBL" id="JH660642">
    <property type="protein sequence ID" value="EIM28785.1"/>
    <property type="molecule type" value="Genomic_DNA"/>
</dbReference>
<protein>
    <submittedName>
        <fullName evidence="2">Uncharacterized protein</fullName>
    </submittedName>
</protein>
<feature type="transmembrane region" description="Helical" evidence="1">
    <location>
        <begin position="25"/>
        <end position="47"/>
    </location>
</feature>
<proteinExistence type="predicted"/>
<dbReference type="AlphaFoldDB" id="I4YXU3"/>
<dbReference type="Proteomes" id="UP000003947">
    <property type="component" value="Unassembled WGS sequence"/>
</dbReference>
<reference evidence="2 3" key="1">
    <citation type="submission" date="2012-02" db="EMBL/GenBank/DDBJ databases">
        <title>Improved High-Quality Draft sequence of Microvirga sp. WSM3557.</title>
        <authorList>
            <consortium name="US DOE Joint Genome Institute"/>
            <person name="Lucas S."/>
            <person name="Han J."/>
            <person name="Lapidus A."/>
            <person name="Cheng J.-F."/>
            <person name="Goodwin L."/>
            <person name="Pitluck S."/>
            <person name="Peters L."/>
            <person name="Zhang X."/>
            <person name="Detter J.C."/>
            <person name="Han C."/>
            <person name="Tapia R."/>
            <person name="Land M."/>
            <person name="Hauser L."/>
            <person name="Kyrpides N."/>
            <person name="Ivanova N."/>
            <person name="Pagani I."/>
            <person name="Brau L."/>
            <person name="Yates R."/>
            <person name="O'Hara G."/>
            <person name="Rui T."/>
            <person name="Howieson J."/>
            <person name="Reeve W."/>
            <person name="Woyke T."/>
        </authorList>
    </citation>
    <scope>NUCLEOTIDE SEQUENCE [LARGE SCALE GENOMIC DNA]</scope>
    <source>
        <strain evidence="2 3">WSM3557</strain>
    </source>
</reference>
<keyword evidence="3" id="KW-1185">Reference proteome</keyword>
<keyword evidence="1" id="KW-1133">Transmembrane helix</keyword>
<evidence type="ECO:0000256" key="1">
    <source>
        <dbReference type="SAM" id="Phobius"/>
    </source>
</evidence>
<evidence type="ECO:0000313" key="2">
    <source>
        <dbReference type="EMBL" id="EIM28785.1"/>
    </source>
</evidence>